<evidence type="ECO:0000256" key="8">
    <source>
        <dbReference type="ARBA" id="ARBA00023049"/>
    </source>
</evidence>
<comment type="similarity">
    <text evidence="2 9">Belongs to the peptidase M14 family.</text>
</comment>
<evidence type="ECO:0000256" key="2">
    <source>
        <dbReference type="ARBA" id="ARBA00005988"/>
    </source>
</evidence>
<keyword evidence="8" id="KW-0482">Metalloprotease</keyword>
<dbReference type="PANTHER" id="PTHR11705">
    <property type="entry name" value="PROTEASE FAMILY M14 CARBOXYPEPTIDASE A,B"/>
    <property type="match status" value="1"/>
</dbReference>
<proteinExistence type="inferred from homology"/>
<dbReference type="InterPro" id="IPR057246">
    <property type="entry name" value="CARBOXYPEPT_ZN_1"/>
</dbReference>
<dbReference type="PROSITE" id="PS00132">
    <property type="entry name" value="CARBOXYPEPT_ZN_1"/>
    <property type="match status" value="1"/>
</dbReference>
<evidence type="ECO:0000256" key="9">
    <source>
        <dbReference type="PROSITE-ProRule" id="PRU01379"/>
    </source>
</evidence>
<dbReference type="Gene3D" id="3.40.630.10">
    <property type="entry name" value="Zn peptidases"/>
    <property type="match status" value="1"/>
</dbReference>
<dbReference type="OrthoDB" id="3626597at2759"/>
<dbReference type="PANTHER" id="PTHR11705:SF19">
    <property type="entry name" value="CARBOXYPEPTIDASE O"/>
    <property type="match status" value="1"/>
</dbReference>
<dbReference type="SUPFAM" id="SSF53187">
    <property type="entry name" value="Zn-dependent exopeptidases"/>
    <property type="match status" value="1"/>
</dbReference>
<evidence type="ECO:0000256" key="1">
    <source>
        <dbReference type="ARBA" id="ARBA00001947"/>
    </source>
</evidence>
<dbReference type="PROSITE" id="PS52035">
    <property type="entry name" value="PEPTIDASE_M14"/>
    <property type="match status" value="1"/>
</dbReference>
<evidence type="ECO:0000256" key="3">
    <source>
        <dbReference type="ARBA" id="ARBA00022645"/>
    </source>
</evidence>
<dbReference type="AlphaFoldDB" id="A0A8C5R575"/>
<evidence type="ECO:0000313" key="12">
    <source>
        <dbReference type="Proteomes" id="UP000694569"/>
    </source>
</evidence>
<feature type="active site" description="Proton donor/acceptor" evidence="9">
    <location>
        <position position="321"/>
    </location>
</feature>
<dbReference type="InterPro" id="IPR057247">
    <property type="entry name" value="CARBOXYPEPT_ZN_2"/>
</dbReference>
<keyword evidence="5" id="KW-0479">Metal-binding</keyword>
<dbReference type="GeneTree" id="ENSGT00940000161508"/>
<keyword evidence="7" id="KW-0862">Zinc</keyword>
<reference evidence="11" key="2">
    <citation type="submission" date="2025-09" db="UniProtKB">
        <authorList>
            <consortium name="Ensembl"/>
        </authorList>
    </citation>
    <scope>IDENTIFICATION</scope>
</reference>
<dbReference type="PROSITE" id="PS00133">
    <property type="entry name" value="CARBOXYPEPT_ZN_2"/>
    <property type="match status" value="1"/>
</dbReference>
<dbReference type="GO" id="GO:0005615">
    <property type="term" value="C:extracellular space"/>
    <property type="evidence" value="ECO:0007669"/>
    <property type="project" value="TreeGrafter"/>
</dbReference>
<evidence type="ECO:0000256" key="6">
    <source>
        <dbReference type="ARBA" id="ARBA00022801"/>
    </source>
</evidence>
<dbReference type="FunFam" id="3.40.630.10:FF:000001">
    <property type="entry name" value="Carboxypeptidase B"/>
    <property type="match status" value="1"/>
</dbReference>
<evidence type="ECO:0000256" key="4">
    <source>
        <dbReference type="ARBA" id="ARBA00022670"/>
    </source>
</evidence>
<organism evidence="11 12">
    <name type="scientific">Leptobrachium leishanense</name>
    <name type="common">Leishan spiny toad</name>
    <dbReference type="NCBI Taxonomy" id="445787"/>
    <lineage>
        <taxon>Eukaryota</taxon>
        <taxon>Metazoa</taxon>
        <taxon>Chordata</taxon>
        <taxon>Craniata</taxon>
        <taxon>Vertebrata</taxon>
        <taxon>Euteleostomi</taxon>
        <taxon>Amphibia</taxon>
        <taxon>Batrachia</taxon>
        <taxon>Anura</taxon>
        <taxon>Pelobatoidea</taxon>
        <taxon>Megophryidae</taxon>
        <taxon>Leptobrachium</taxon>
    </lineage>
</organism>
<keyword evidence="3" id="KW-0121">Carboxypeptidase</keyword>
<dbReference type="Proteomes" id="UP000694569">
    <property type="component" value="Unplaced"/>
</dbReference>
<evidence type="ECO:0000256" key="5">
    <source>
        <dbReference type="ARBA" id="ARBA00022723"/>
    </source>
</evidence>
<dbReference type="GO" id="GO:0004181">
    <property type="term" value="F:metallocarboxypeptidase activity"/>
    <property type="evidence" value="ECO:0007669"/>
    <property type="project" value="InterPro"/>
</dbReference>
<dbReference type="GO" id="GO:0006508">
    <property type="term" value="P:proteolysis"/>
    <property type="evidence" value="ECO:0007669"/>
    <property type="project" value="UniProtKB-KW"/>
</dbReference>
<dbReference type="SMART" id="SM00631">
    <property type="entry name" value="Zn_pept"/>
    <property type="match status" value="1"/>
</dbReference>
<dbReference type="GO" id="GO:0008270">
    <property type="term" value="F:zinc ion binding"/>
    <property type="evidence" value="ECO:0007669"/>
    <property type="project" value="InterPro"/>
</dbReference>
<comment type="cofactor">
    <cofactor evidence="1">
        <name>Zn(2+)</name>
        <dbReference type="ChEBI" id="CHEBI:29105"/>
    </cofactor>
</comment>
<reference evidence="11" key="1">
    <citation type="submission" date="2025-08" db="UniProtKB">
        <authorList>
            <consortium name="Ensembl"/>
        </authorList>
    </citation>
    <scope>IDENTIFICATION</scope>
</reference>
<evidence type="ECO:0000313" key="11">
    <source>
        <dbReference type="Ensembl" id="ENSLLEP00000046546.1"/>
    </source>
</evidence>
<protein>
    <recommendedName>
        <fullName evidence="10">Peptidase M14 domain-containing protein</fullName>
    </recommendedName>
</protein>
<keyword evidence="4" id="KW-0645">Protease</keyword>
<keyword evidence="12" id="KW-1185">Reference proteome</keyword>
<keyword evidence="6" id="KW-0378">Hydrolase</keyword>
<accession>A0A8C5R575</accession>
<dbReference type="PRINTS" id="PR00765">
    <property type="entry name" value="CRBOXYPTASEA"/>
</dbReference>
<feature type="domain" description="Peptidase M14" evidence="10">
    <location>
        <begin position="60"/>
        <end position="355"/>
    </location>
</feature>
<sequence>MGRIPVVSNSSSLPFRTKYINQLCCCSRIMINDIQELIDKNAASQQNQQERSLSDYNYTRYHPMGEIYGWMEDIHEKHSDLVSKHYMGSTYEERPIYYLKIGWPSKKQKKIIFMDCGMHAREWVSVAYCQWFVKELISNHKHDSELNKVLKQVDFYVVPVLNVDGYVYTWTTERLWRKNRSVHDNGTCYGVDLNRNFDAQWCTVGTDPYCSSLVYCGPSPASELETKAMVTLIEKHKTEILCYLNMHSYSQLILYPYGYSSNISANNEELEKVATIAIERIMEKHKTEYAQGRASYILYFLSGASADWALDINIKLSFIFELRDDGTYGFELPPDQIEPTCEETMTAVMSIVEYIDEHYLDDYIEDNAIMTTVSSRLNLFLSLAFYIFYFVFCV</sequence>
<dbReference type="Ensembl" id="ENSLLET00000048387.1">
    <property type="protein sequence ID" value="ENSLLEP00000046546.1"/>
    <property type="gene ID" value="ENSLLEG00000029500.1"/>
</dbReference>
<evidence type="ECO:0000256" key="7">
    <source>
        <dbReference type="ARBA" id="ARBA00022833"/>
    </source>
</evidence>
<dbReference type="InterPro" id="IPR000834">
    <property type="entry name" value="Peptidase_M14"/>
</dbReference>
<evidence type="ECO:0000259" key="10">
    <source>
        <dbReference type="PROSITE" id="PS52035"/>
    </source>
</evidence>
<dbReference type="Pfam" id="PF00246">
    <property type="entry name" value="Peptidase_M14"/>
    <property type="match status" value="1"/>
</dbReference>
<name>A0A8C5R575_9ANUR</name>